<name>A0ABW8TH40_9CLOT</name>
<evidence type="ECO:0000259" key="3">
    <source>
        <dbReference type="PROSITE" id="PS51186"/>
    </source>
</evidence>
<sequence length="320" mass="37481">MEFKRVCDLEGIVKLWNRNIEVVYPIDLKLLGQNYENDKQNKSIMGAFENGILVGFVIYKQWTYKSGNLKPNHEIGYINSIIVDINYRNRGIGTKLLEIAEGNLIGLGVKKIRLGSDTYHFFPGIPLECLCSRQFFLKRNYKIEDSFYDLICDISKIKFEKLPQEKCNTEKYKVETLKSQDRKSLMQFLCKSFPGRWYEEFEEFFNIGMEDRDVVVLKDEDAVIGFAHIYDNKSKFIGPSIYWRRLLGENYGGLGPIGIDKDYRKCGLGVFILHKSLEILQGRHVDKMVIDWTDVDILDFYGKFNFMPWKEYKKAVKEVL</sequence>
<accession>A0ABW8TH40</accession>
<keyword evidence="5" id="KW-1185">Reference proteome</keyword>
<dbReference type="Gene3D" id="3.40.630.30">
    <property type="match status" value="2"/>
</dbReference>
<dbReference type="PROSITE" id="PS51186">
    <property type="entry name" value="GNAT"/>
    <property type="match status" value="2"/>
</dbReference>
<evidence type="ECO:0000256" key="1">
    <source>
        <dbReference type="ARBA" id="ARBA00022679"/>
    </source>
</evidence>
<dbReference type="Pfam" id="PF00583">
    <property type="entry name" value="Acetyltransf_1"/>
    <property type="match status" value="2"/>
</dbReference>
<dbReference type="Proteomes" id="UP001623592">
    <property type="component" value="Unassembled WGS sequence"/>
</dbReference>
<dbReference type="InterPro" id="IPR016181">
    <property type="entry name" value="Acyl_CoA_acyltransferase"/>
</dbReference>
<dbReference type="EC" id="2.3.1.-" evidence="4"/>
<dbReference type="RefSeq" id="WP_406788506.1">
    <property type="nucleotide sequence ID" value="NZ_JBJIAA010000013.1"/>
</dbReference>
<dbReference type="InterPro" id="IPR050680">
    <property type="entry name" value="YpeA/RimI_acetyltransf"/>
</dbReference>
<protein>
    <submittedName>
        <fullName evidence="4">GNAT family N-acetyltransferase</fullName>
        <ecNumber evidence="4">2.3.1.-</ecNumber>
    </submittedName>
</protein>
<organism evidence="4 5">
    <name type="scientific">Clostridium neuense</name>
    <dbReference type="NCBI Taxonomy" id="1728934"/>
    <lineage>
        <taxon>Bacteria</taxon>
        <taxon>Bacillati</taxon>
        <taxon>Bacillota</taxon>
        <taxon>Clostridia</taxon>
        <taxon>Eubacteriales</taxon>
        <taxon>Clostridiaceae</taxon>
        <taxon>Clostridium</taxon>
    </lineage>
</organism>
<dbReference type="GO" id="GO:0016746">
    <property type="term" value="F:acyltransferase activity"/>
    <property type="evidence" value="ECO:0007669"/>
    <property type="project" value="UniProtKB-KW"/>
</dbReference>
<feature type="domain" description="N-acetyltransferase" evidence="3">
    <location>
        <begin position="1"/>
        <end position="163"/>
    </location>
</feature>
<dbReference type="SUPFAM" id="SSF55729">
    <property type="entry name" value="Acyl-CoA N-acyltransferases (Nat)"/>
    <property type="match status" value="2"/>
</dbReference>
<reference evidence="4 5" key="1">
    <citation type="submission" date="2024-11" db="EMBL/GenBank/DDBJ databases">
        <authorList>
            <person name="Heng Y.C."/>
            <person name="Lim A.C.H."/>
            <person name="Lee J.K.Y."/>
            <person name="Kittelmann S."/>
        </authorList>
    </citation>
    <scope>NUCLEOTIDE SEQUENCE [LARGE SCALE GENOMIC DNA]</scope>
    <source>
        <strain evidence="4 5">WILCCON 0114</strain>
    </source>
</reference>
<proteinExistence type="predicted"/>
<dbReference type="CDD" id="cd04301">
    <property type="entry name" value="NAT_SF"/>
    <property type="match status" value="2"/>
</dbReference>
<evidence type="ECO:0000313" key="5">
    <source>
        <dbReference type="Proteomes" id="UP001623592"/>
    </source>
</evidence>
<dbReference type="InterPro" id="IPR000182">
    <property type="entry name" value="GNAT_dom"/>
</dbReference>
<dbReference type="EMBL" id="JBJIAA010000013">
    <property type="protein sequence ID" value="MFL0251856.1"/>
    <property type="molecule type" value="Genomic_DNA"/>
</dbReference>
<keyword evidence="1 4" id="KW-0808">Transferase</keyword>
<gene>
    <name evidence="4" type="ORF">ACJDT4_15670</name>
</gene>
<comment type="caution">
    <text evidence="4">The sequence shown here is derived from an EMBL/GenBank/DDBJ whole genome shotgun (WGS) entry which is preliminary data.</text>
</comment>
<keyword evidence="2 4" id="KW-0012">Acyltransferase</keyword>
<feature type="domain" description="N-acetyltransferase" evidence="3">
    <location>
        <begin position="172"/>
        <end position="320"/>
    </location>
</feature>
<evidence type="ECO:0000313" key="4">
    <source>
        <dbReference type="EMBL" id="MFL0251856.1"/>
    </source>
</evidence>
<dbReference type="PANTHER" id="PTHR43420:SF12">
    <property type="entry name" value="N-ACETYLTRANSFERASE DOMAIN-CONTAINING PROTEIN"/>
    <property type="match status" value="1"/>
</dbReference>
<dbReference type="PANTHER" id="PTHR43420">
    <property type="entry name" value="ACETYLTRANSFERASE"/>
    <property type="match status" value="1"/>
</dbReference>
<evidence type="ECO:0000256" key="2">
    <source>
        <dbReference type="ARBA" id="ARBA00023315"/>
    </source>
</evidence>